<dbReference type="PANTHER" id="PTHR38674">
    <property type="entry name" value="ALKANE 1-MONOOXYGENASE 1"/>
    <property type="match status" value="1"/>
</dbReference>
<evidence type="ECO:0000256" key="8">
    <source>
        <dbReference type="ARBA" id="ARBA00023002"/>
    </source>
</evidence>
<dbReference type="GO" id="GO:0016491">
    <property type="term" value="F:oxidoreductase activity"/>
    <property type="evidence" value="ECO:0007669"/>
    <property type="project" value="UniProtKB-KW"/>
</dbReference>
<keyword evidence="11 13" id="KW-0472">Membrane</keyword>
<gene>
    <name evidence="15" type="ORF">M2272_003453</name>
</gene>
<feature type="transmembrane region" description="Helical" evidence="13">
    <location>
        <begin position="96"/>
        <end position="114"/>
    </location>
</feature>
<feature type="transmembrane region" description="Helical" evidence="13">
    <location>
        <begin position="72"/>
        <end position="90"/>
    </location>
</feature>
<evidence type="ECO:0000256" key="7">
    <source>
        <dbReference type="ARBA" id="ARBA00022989"/>
    </source>
</evidence>
<evidence type="ECO:0000256" key="11">
    <source>
        <dbReference type="ARBA" id="ARBA00023136"/>
    </source>
</evidence>
<protein>
    <submittedName>
        <fullName evidence="15">Alkane 1-monooxygenase</fullName>
        <ecNumber evidence="15">1.14.15.3</ecNumber>
    </submittedName>
</protein>
<feature type="domain" description="Fatty acid desaturase" evidence="14">
    <location>
        <begin position="99"/>
        <end position="304"/>
    </location>
</feature>
<feature type="region of interest" description="Disordered" evidence="12">
    <location>
        <begin position="350"/>
        <end position="375"/>
    </location>
</feature>
<dbReference type="InterPro" id="IPR005804">
    <property type="entry name" value="FA_desaturase_dom"/>
</dbReference>
<proteinExistence type="inferred from homology"/>
<dbReference type="InterPro" id="IPR033885">
    <property type="entry name" value="AlkB/XylM"/>
</dbReference>
<name>A0ABT6L1H2_9MYCO</name>
<feature type="transmembrane region" description="Helical" evidence="13">
    <location>
        <begin position="204"/>
        <end position="223"/>
    </location>
</feature>
<evidence type="ECO:0000256" key="6">
    <source>
        <dbReference type="ARBA" id="ARBA00022723"/>
    </source>
</evidence>
<feature type="compositionally biased region" description="Basic and acidic residues" evidence="12">
    <location>
        <begin position="355"/>
        <end position="367"/>
    </location>
</feature>
<dbReference type="Pfam" id="PF00487">
    <property type="entry name" value="FA_desaturase"/>
    <property type="match status" value="1"/>
</dbReference>
<keyword evidence="9" id="KW-0408">Iron</keyword>
<comment type="caution">
    <text evidence="15">The sequence shown here is derived from an EMBL/GenBank/DDBJ whole genome shotgun (WGS) entry which is preliminary data.</text>
</comment>
<evidence type="ECO:0000256" key="9">
    <source>
        <dbReference type="ARBA" id="ARBA00023004"/>
    </source>
</evidence>
<organism evidence="15 16">
    <name type="scientific">Mycolicibacterium frederiksbergense</name>
    <dbReference type="NCBI Taxonomy" id="117567"/>
    <lineage>
        <taxon>Bacteria</taxon>
        <taxon>Bacillati</taxon>
        <taxon>Actinomycetota</taxon>
        <taxon>Actinomycetes</taxon>
        <taxon>Mycobacteriales</taxon>
        <taxon>Mycobacteriaceae</taxon>
        <taxon>Mycolicibacterium</taxon>
    </lineage>
</organism>
<comment type="subcellular location">
    <subcellularLocation>
        <location evidence="1">Cell inner membrane</location>
        <topology evidence="1">Multi-pass membrane protein</topology>
    </subcellularLocation>
</comment>
<sequence>MPGLVSLPWLLVWVTDLSAFWWTGLAVAYGIIPLLDHLVGSDSKNAPEDVLERIEHDRCYRWATYCYLPNQYLALIFACWLWAGGGWVTLTIVDKLGLMVTVGIVGGGAINTAHELSHKRSRAERRLAALTLVQTGYAHFMVEHRHRHHLRVATAEDTTTSRMGENYYLFVPRSVFGGIRFAWTFERERLARRHKPLCTLENTILRGWLLCLATGTVLAIWFGPTVLPWLAGQAVLGVCVLESVNYVEHYGLRRRKLPDGRYERVNPSHSWNSNTIVANIFLYHLQRHSDQHANPMRRYQTLRHTEQTPLIPPVWRRVMDPRVVTCHGDVRLAGLDPGHEERLIRRYGPTCPTDRIARDDRKPDQRSRARLITTR</sequence>
<dbReference type="PANTHER" id="PTHR38674:SF1">
    <property type="entry name" value="ALKANE 1-MONOOXYGENASE 1"/>
    <property type="match status" value="1"/>
</dbReference>
<keyword evidence="7 13" id="KW-1133">Transmembrane helix</keyword>
<feature type="transmembrane region" description="Helical" evidence="13">
    <location>
        <begin position="229"/>
        <end position="247"/>
    </location>
</feature>
<comment type="similarity">
    <text evidence="2">Belongs to the fatty acid desaturase type 1 family. AlkB subfamily.</text>
</comment>
<dbReference type="CDD" id="cd03512">
    <property type="entry name" value="Alkane-hydroxylase"/>
    <property type="match status" value="1"/>
</dbReference>
<evidence type="ECO:0000256" key="10">
    <source>
        <dbReference type="ARBA" id="ARBA00023033"/>
    </source>
</evidence>
<evidence type="ECO:0000256" key="1">
    <source>
        <dbReference type="ARBA" id="ARBA00004429"/>
    </source>
</evidence>
<keyword evidence="8 15" id="KW-0560">Oxidoreductase</keyword>
<evidence type="ECO:0000313" key="16">
    <source>
        <dbReference type="Proteomes" id="UP001160130"/>
    </source>
</evidence>
<evidence type="ECO:0000256" key="2">
    <source>
        <dbReference type="ARBA" id="ARBA00010823"/>
    </source>
</evidence>
<reference evidence="15 16" key="1">
    <citation type="submission" date="2023-04" db="EMBL/GenBank/DDBJ databases">
        <title>Forest soil microbial communities from Buena Vista Peninsula, Colon Province, Panama.</title>
        <authorList>
            <person name="Bouskill N."/>
        </authorList>
    </citation>
    <scope>NUCLEOTIDE SEQUENCE [LARGE SCALE GENOMIC DNA]</scope>
    <source>
        <strain evidence="15 16">AC80</strain>
    </source>
</reference>
<dbReference type="RefSeq" id="WP_280833402.1">
    <property type="nucleotide sequence ID" value="NZ_JARXVE010000005.1"/>
</dbReference>
<keyword evidence="10" id="KW-0503">Monooxygenase</keyword>
<dbReference type="EMBL" id="JARXVE010000005">
    <property type="protein sequence ID" value="MDH6196800.1"/>
    <property type="molecule type" value="Genomic_DNA"/>
</dbReference>
<evidence type="ECO:0000256" key="12">
    <source>
        <dbReference type="SAM" id="MobiDB-lite"/>
    </source>
</evidence>
<dbReference type="Proteomes" id="UP001160130">
    <property type="component" value="Unassembled WGS sequence"/>
</dbReference>
<evidence type="ECO:0000256" key="13">
    <source>
        <dbReference type="SAM" id="Phobius"/>
    </source>
</evidence>
<keyword evidence="6" id="KW-0479">Metal-binding</keyword>
<evidence type="ECO:0000256" key="5">
    <source>
        <dbReference type="ARBA" id="ARBA00022692"/>
    </source>
</evidence>
<evidence type="ECO:0000313" key="15">
    <source>
        <dbReference type="EMBL" id="MDH6196800.1"/>
    </source>
</evidence>
<keyword evidence="5 13" id="KW-0812">Transmembrane</keyword>
<keyword evidence="4" id="KW-0997">Cell inner membrane</keyword>
<dbReference type="EC" id="1.14.15.3" evidence="15"/>
<evidence type="ECO:0000256" key="4">
    <source>
        <dbReference type="ARBA" id="ARBA00022519"/>
    </source>
</evidence>
<evidence type="ECO:0000259" key="14">
    <source>
        <dbReference type="Pfam" id="PF00487"/>
    </source>
</evidence>
<evidence type="ECO:0000256" key="3">
    <source>
        <dbReference type="ARBA" id="ARBA00022475"/>
    </source>
</evidence>
<keyword evidence="16" id="KW-1185">Reference proteome</keyword>
<keyword evidence="3" id="KW-1003">Cell membrane</keyword>
<feature type="transmembrane region" description="Helical" evidence="13">
    <location>
        <begin position="20"/>
        <end position="39"/>
    </location>
</feature>
<accession>A0ABT6L1H2</accession>